<keyword evidence="4" id="KW-1185">Reference proteome</keyword>
<organism evidence="3 4">
    <name type="scientific">Sphingomonas molluscorum</name>
    <dbReference type="NCBI Taxonomy" id="418184"/>
    <lineage>
        <taxon>Bacteria</taxon>
        <taxon>Pseudomonadati</taxon>
        <taxon>Pseudomonadota</taxon>
        <taxon>Alphaproteobacteria</taxon>
        <taxon>Sphingomonadales</taxon>
        <taxon>Sphingomonadaceae</taxon>
        <taxon>Sphingomonas</taxon>
    </lineage>
</organism>
<comment type="caution">
    <text evidence="3">The sequence shown here is derived from an EMBL/GenBank/DDBJ whole genome shotgun (WGS) entry which is preliminary data.</text>
</comment>
<keyword evidence="3" id="KW-0808">Transferase</keyword>
<dbReference type="Gene3D" id="3.30.450.20">
    <property type="entry name" value="PAS domain"/>
    <property type="match status" value="1"/>
</dbReference>
<dbReference type="PANTHER" id="PTHR44757:SF2">
    <property type="entry name" value="BIOFILM ARCHITECTURE MAINTENANCE PROTEIN MBAA"/>
    <property type="match status" value="1"/>
</dbReference>
<evidence type="ECO:0000259" key="2">
    <source>
        <dbReference type="PROSITE" id="PS50887"/>
    </source>
</evidence>
<dbReference type="InterPro" id="IPR052155">
    <property type="entry name" value="Biofilm_reg_signaling"/>
</dbReference>
<reference evidence="3 4" key="1">
    <citation type="submission" date="2023-12" db="EMBL/GenBank/DDBJ databases">
        <title>Gut-associated functions are favored during microbiome assembly across C. elegans life.</title>
        <authorList>
            <person name="Zimmermann J."/>
        </authorList>
    </citation>
    <scope>NUCLEOTIDE SEQUENCE [LARGE SCALE GENOMIC DNA]</scope>
    <source>
        <strain evidence="3 4">JUb134</strain>
    </source>
</reference>
<proteinExistence type="predicted"/>
<dbReference type="InterPro" id="IPR043128">
    <property type="entry name" value="Rev_trsase/Diguanyl_cyclase"/>
</dbReference>
<dbReference type="InterPro" id="IPR003018">
    <property type="entry name" value="GAF"/>
</dbReference>
<dbReference type="InterPro" id="IPR035965">
    <property type="entry name" value="PAS-like_dom_sf"/>
</dbReference>
<feature type="domain" description="PAC" evidence="1">
    <location>
        <begin position="263"/>
        <end position="314"/>
    </location>
</feature>
<evidence type="ECO:0000313" key="3">
    <source>
        <dbReference type="EMBL" id="MEJ5095956.1"/>
    </source>
</evidence>
<dbReference type="Gene3D" id="3.30.70.270">
    <property type="match status" value="1"/>
</dbReference>
<keyword evidence="3" id="KW-0548">Nucleotidyltransferase</keyword>
<dbReference type="InterPro" id="IPR000700">
    <property type="entry name" value="PAS-assoc_C"/>
</dbReference>
<dbReference type="CDD" id="cd01949">
    <property type="entry name" value="GGDEF"/>
    <property type="match status" value="1"/>
</dbReference>
<dbReference type="Pfam" id="PF00990">
    <property type="entry name" value="GGDEF"/>
    <property type="match status" value="1"/>
</dbReference>
<dbReference type="GO" id="GO:0052621">
    <property type="term" value="F:diguanylate cyclase activity"/>
    <property type="evidence" value="ECO:0007669"/>
    <property type="project" value="UniProtKB-EC"/>
</dbReference>
<accession>A0ABU8Q8Z8</accession>
<dbReference type="PROSITE" id="PS50887">
    <property type="entry name" value="GGDEF"/>
    <property type="match status" value="1"/>
</dbReference>
<dbReference type="InterPro" id="IPR029787">
    <property type="entry name" value="Nucleotide_cyclase"/>
</dbReference>
<dbReference type="PANTHER" id="PTHR44757">
    <property type="entry name" value="DIGUANYLATE CYCLASE DGCP"/>
    <property type="match status" value="1"/>
</dbReference>
<evidence type="ECO:0000313" key="4">
    <source>
        <dbReference type="Proteomes" id="UP001380365"/>
    </source>
</evidence>
<sequence>MPERLYNAAREIAISPAELQTLLAAAPDAAFEMVAKVARELIAAPIAAVNLIEGDRFWVKAGYGMPKQPLPRAEAFCDVTVDSDAPLVVDDATTDPRFRSLAVVTAADPVRFYAGVPLHVTDRVRQVTEAVGTLCIMDVIPRSLPPGALAVLRQLGDILEKVIEAEVATAGAVAIARTAAEQSLQLRRHDLTFRQAERLARIGSWWFSLETDETLWSEGMYRIYELPANTALSVDEAIGFFSGISRPDLAALVEKTTQTGEPFTLELDFVTAKGNHRRVRSIAHVEFEEGRATGVSGVMQDITEHWLLEEKLRRSADTDSLTGIANRSAFNRALSEAIERARSTQVPFALMLIDLDEFKGINDTHGHVVGDDMLRAVGARLRDPMLGDSLAAWLGGDEFALIVTDPALYADLPGVAGRLLEQLRQPVETAAGVLPISATIGYARFEDCPETARGFIHCADKALYEAKRERRGSARGYRTFGRRGSDQPAG</sequence>
<dbReference type="EMBL" id="JBBGZA010000001">
    <property type="protein sequence ID" value="MEJ5095956.1"/>
    <property type="molecule type" value="Genomic_DNA"/>
</dbReference>
<dbReference type="SUPFAM" id="SSF55073">
    <property type="entry name" value="Nucleotide cyclase"/>
    <property type="match status" value="1"/>
</dbReference>
<dbReference type="PROSITE" id="PS50113">
    <property type="entry name" value="PAC"/>
    <property type="match status" value="1"/>
</dbReference>
<dbReference type="Pfam" id="PF01590">
    <property type="entry name" value="GAF"/>
    <property type="match status" value="1"/>
</dbReference>
<dbReference type="NCBIfam" id="TIGR00254">
    <property type="entry name" value="GGDEF"/>
    <property type="match status" value="1"/>
</dbReference>
<dbReference type="SUPFAM" id="SSF55785">
    <property type="entry name" value="PYP-like sensor domain (PAS domain)"/>
    <property type="match status" value="1"/>
</dbReference>
<dbReference type="EC" id="2.7.7.65" evidence="3"/>
<protein>
    <submittedName>
        <fullName evidence="3">Sensor domain-containing diguanylate cyclase</fullName>
        <ecNumber evidence="3">2.7.7.65</ecNumber>
    </submittedName>
</protein>
<evidence type="ECO:0000259" key="1">
    <source>
        <dbReference type="PROSITE" id="PS50113"/>
    </source>
</evidence>
<dbReference type="RefSeq" id="WP_132883061.1">
    <property type="nucleotide sequence ID" value="NZ_JBBGZA010000001.1"/>
</dbReference>
<dbReference type="InterPro" id="IPR029016">
    <property type="entry name" value="GAF-like_dom_sf"/>
</dbReference>
<dbReference type="Proteomes" id="UP001380365">
    <property type="component" value="Unassembled WGS sequence"/>
</dbReference>
<dbReference type="InterPro" id="IPR000160">
    <property type="entry name" value="GGDEF_dom"/>
</dbReference>
<name>A0ABU8Q8Z8_9SPHN</name>
<dbReference type="Gene3D" id="3.30.450.40">
    <property type="match status" value="1"/>
</dbReference>
<feature type="domain" description="GGDEF" evidence="2">
    <location>
        <begin position="346"/>
        <end position="479"/>
    </location>
</feature>
<gene>
    <name evidence="3" type="ORF">WH159_15615</name>
</gene>
<dbReference type="SMART" id="SM00267">
    <property type="entry name" value="GGDEF"/>
    <property type="match status" value="1"/>
</dbReference>
<dbReference type="SUPFAM" id="SSF55781">
    <property type="entry name" value="GAF domain-like"/>
    <property type="match status" value="1"/>
</dbReference>